<dbReference type="PANTHER" id="PTHR12652:SF50">
    <property type="entry name" value="PEROXIN 11"/>
    <property type="match status" value="1"/>
</dbReference>
<dbReference type="AlphaFoldDB" id="F0WDE9"/>
<gene>
    <name evidence="5" type="primary">AlNc14C66G4669</name>
    <name evidence="5" type="ORF">ALNC14_053640</name>
</gene>
<dbReference type="PANTHER" id="PTHR12652">
    <property type="entry name" value="PEROXISOMAL BIOGENESIS FACTOR 11"/>
    <property type="match status" value="1"/>
</dbReference>
<dbReference type="InterPro" id="IPR008733">
    <property type="entry name" value="PEX11"/>
</dbReference>
<evidence type="ECO:0000256" key="4">
    <source>
        <dbReference type="ARBA" id="ARBA00046271"/>
    </source>
</evidence>
<dbReference type="Pfam" id="PF05648">
    <property type="entry name" value="PEX11"/>
    <property type="match status" value="1"/>
</dbReference>
<proteinExistence type="predicted"/>
<dbReference type="GO" id="GO:0016559">
    <property type="term" value="P:peroxisome fission"/>
    <property type="evidence" value="ECO:0007669"/>
    <property type="project" value="InterPro"/>
</dbReference>
<protein>
    <submittedName>
        <fullName evidence="5">Uncharacterized protein AlNc14C66G4669</fullName>
    </submittedName>
</protein>
<organism evidence="5">
    <name type="scientific">Albugo laibachii Nc14</name>
    <dbReference type="NCBI Taxonomy" id="890382"/>
    <lineage>
        <taxon>Eukaryota</taxon>
        <taxon>Sar</taxon>
        <taxon>Stramenopiles</taxon>
        <taxon>Oomycota</taxon>
        <taxon>Peronosporomycetes</taxon>
        <taxon>Albuginales</taxon>
        <taxon>Albuginaceae</taxon>
        <taxon>Albugo</taxon>
    </lineage>
</organism>
<name>F0WDE9_9STRA</name>
<evidence type="ECO:0000313" key="5">
    <source>
        <dbReference type="EMBL" id="CCA19221.1"/>
    </source>
</evidence>
<evidence type="ECO:0000256" key="2">
    <source>
        <dbReference type="ARBA" id="ARBA00023136"/>
    </source>
</evidence>
<evidence type="ECO:0000256" key="1">
    <source>
        <dbReference type="ARBA" id="ARBA00022593"/>
    </source>
</evidence>
<dbReference type="EMBL" id="FR824111">
    <property type="protein sequence ID" value="CCA19221.1"/>
    <property type="molecule type" value="Genomic_DNA"/>
</dbReference>
<keyword evidence="3" id="KW-0576">Peroxisome</keyword>
<dbReference type="GO" id="GO:0005778">
    <property type="term" value="C:peroxisomal membrane"/>
    <property type="evidence" value="ECO:0007669"/>
    <property type="project" value="UniProtKB-SubCell"/>
</dbReference>
<keyword evidence="1" id="KW-0962">Peroxisome biogenesis</keyword>
<keyword evidence="2" id="KW-0472">Membrane</keyword>
<reference evidence="5" key="2">
    <citation type="submission" date="2011-02" db="EMBL/GenBank/DDBJ databases">
        <authorList>
            <person name="MacLean D."/>
        </authorList>
    </citation>
    <scope>NUCLEOTIDE SEQUENCE</scope>
</reference>
<comment type="subcellular location">
    <subcellularLocation>
        <location evidence="4">Peroxisome membrane</location>
    </subcellularLocation>
</comment>
<dbReference type="HOGENOM" id="CLU_089499_0_0_1"/>
<accession>F0WDE9</accession>
<evidence type="ECO:0000256" key="3">
    <source>
        <dbReference type="ARBA" id="ARBA00023140"/>
    </source>
</evidence>
<sequence>MRCYEPEDRAFWNAIISVASTLEGRDKLTKLLQYGSRALSWYCFASHTNKMGMGFSNLYKATQQARKVFRLGKSALLYAKLGTILEKKDTSQYERNLELIQQCGMMGFLAYDNIIFLSKANVVKLDEGKAVRQGGLLWFIANVAAFLRTVNLIKLNIDEENANRERLSFLSNADQTEVSQAQLDALLQTRSKNLVSLLKITCDLVVSSNTSGVRIPERVMGTKLHDGIIGPVGCLSAILFLYNMWPKPQANLMLKPDDSTA</sequence>
<reference evidence="5" key="1">
    <citation type="journal article" date="2011" name="PLoS Biol.">
        <title>Gene gain and loss during evolution of obligate parasitism in the white rust pathogen of Arabidopsis thaliana.</title>
        <authorList>
            <person name="Kemen E."/>
            <person name="Gardiner A."/>
            <person name="Schultz-Larsen T."/>
            <person name="Kemen A.C."/>
            <person name="Balmuth A.L."/>
            <person name="Robert-Seilaniantz A."/>
            <person name="Bailey K."/>
            <person name="Holub E."/>
            <person name="Studholme D.J."/>
            <person name="Maclean D."/>
            <person name="Jones J.D."/>
        </authorList>
    </citation>
    <scope>NUCLEOTIDE SEQUENCE</scope>
</reference>